<evidence type="ECO:0000313" key="2">
    <source>
        <dbReference type="Proteomes" id="UP001378956"/>
    </source>
</evidence>
<protein>
    <submittedName>
        <fullName evidence="1">Uncharacterized protein</fullName>
    </submittedName>
</protein>
<proteinExistence type="predicted"/>
<accession>A0ABU8NF74</accession>
<keyword evidence="2" id="KW-1185">Reference proteome</keyword>
<name>A0ABU8NF74_9SPHI</name>
<reference evidence="1 2" key="1">
    <citation type="submission" date="2024-03" db="EMBL/GenBank/DDBJ databases">
        <title>Sequence of Lycoming College Course Isolates.</title>
        <authorList>
            <person name="Plotts O."/>
            <person name="Newman J."/>
        </authorList>
    </citation>
    <scope>NUCLEOTIDE SEQUENCE [LARGE SCALE GENOMIC DNA]</scope>
    <source>
        <strain evidence="1 2">CJB-3</strain>
    </source>
</reference>
<dbReference type="EMBL" id="JBBEUB010000001">
    <property type="protein sequence ID" value="MEJ2900904.1"/>
    <property type="molecule type" value="Genomic_DNA"/>
</dbReference>
<dbReference type="RefSeq" id="WP_288884207.1">
    <property type="nucleotide sequence ID" value="NZ_CBFGNQ010000019.1"/>
</dbReference>
<evidence type="ECO:0000313" key="1">
    <source>
        <dbReference type="EMBL" id="MEJ2900904.1"/>
    </source>
</evidence>
<comment type="caution">
    <text evidence="1">The sequence shown here is derived from an EMBL/GenBank/DDBJ whole genome shotgun (WGS) entry which is preliminary data.</text>
</comment>
<gene>
    <name evidence="1" type="ORF">WAE58_00620</name>
</gene>
<sequence length="85" mass="9526">MTTLTVNIDNKKSEKAVKAVLEALGLDYSVASNSEKVLRPLNKTEQNIYNNLARSFEQIKLHQEGKIKLQDAKAAILEIEAELDQ</sequence>
<dbReference type="Proteomes" id="UP001378956">
    <property type="component" value="Unassembled WGS sequence"/>
</dbReference>
<organism evidence="1 2">
    <name type="scientific">Pedobacter panaciterrae</name>
    <dbReference type="NCBI Taxonomy" id="363849"/>
    <lineage>
        <taxon>Bacteria</taxon>
        <taxon>Pseudomonadati</taxon>
        <taxon>Bacteroidota</taxon>
        <taxon>Sphingobacteriia</taxon>
        <taxon>Sphingobacteriales</taxon>
        <taxon>Sphingobacteriaceae</taxon>
        <taxon>Pedobacter</taxon>
    </lineage>
</organism>